<dbReference type="Pfam" id="PF03706">
    <property type="entry name" value="LPG_synthase_TM"/>
    <property type="match status" value="1"/>
</dbReference>
<keyword evidence="4 6" id="KW-1133">Transmembrane helix</keyword>
<keyword evidence="5 6" id="KW-0472">Membrane</keyword>
<evidence type="ECO:0000256" key="4">
    <source>
        <dbReference type="ARBA" id="ARBA00022989"/>
    </source>
</evidence>
<dbReference type="GO" id="GO:0050071">
    <property type="term" value="F:phosphatidylglycerol lysyltransferase activity"/>
    <property type="evidence" value="ECO:0007669"/>
    <property type="project" value="UniProtKB-EC"/>
</dbReference>
<keyword evidence="6" id="KW-0046">Antibiotic resistance</keyword>
<dbReference type="AlphaFoldDB" id="A0A2G3DU98"/>
<dbReference type="EC" id="2.3.2.3" evidence="6"/>
<keyword evidence="2" id="KW-1003">Cell membrane</keyword>
<sequence length="348" mass="38876">MKGSQKKKIFWMIFSLALALLTIWAVLKQSEDMSIKKLLTIIEGADKKWIIVSMISATLFVFFEAVAICSILKEISYKKSIGKGILYSTSDIYFSAITPSATGGQPASAFFMLRDGIPVGVASATLVVNLMMYTAAIIFLGLIAVIVSPKLYFEFNFWSRVFIGAGAIGLTVLVIFFLAVLRRGEKVFTALANLLRFLHKKKIIHKLDSRLLRLNKIQIDYENCSSLIAGKSSIMFKAFFWNVIQRSCQIVVPSMVYMALGGQRHQSVLLFFKQCLITIGYNFVPIPGAMGIADYLMIDGFSSFMTKNAAFELDMISRGITFYICVTLSGLITLIGYMKGKKRYDRSL</sequence>
<feature type="transmembrane region" description="Helical" evidence="6">
    <location>
        <begin position="157"/>
        <end position="181"/>
    </location>
</feature>
<organism evidence="7 8">
    <name type="scientific">Pseudobutyrivibrio ruminis</name>
    <dbReference type="NCBI Taxonomy" id="46206"/>
    <lineage>
        <taxon>Bacteria</taxon>
        <taxon>Bacillati</taxon>
        <taxon>Bacillota</taxon>
        <taxon>Clostridia</taxon>
        <taxon>Lachnospirales</taxon>
        <taxon>Lachnospiraceae</taxon>
        <taxon>Pseudobutyrivibrio</taxon>
    </lineage>
</organism>
<proteinExistence type="inferred from homology"/>
<name>A0A2G3DU98_9FIRM</name>
<gene>
    <name evidence="6" type="primary">mprF</name>
    <name evidence="7" type="ORF">CSX01_09370</name>
</gene>
<evidence type="ECO:0000256" key="3">
    <source>
        <dbReference type="ARBA" id="ARBA00022692"/>
    </source>
</evidence>
<dbReference type="GO" id="GO:0006629">
    <property type="term" value="P:lipid metabolic process"/>
    <property type="evidence" value="ECO:0007669"/>
    <property type="project" value="UniProtKB-KW"/>
</dbReference>
<feature type="transmembrane region" description="Helical" evidence="6">
    <location>
        <begin position="119"/>
        <end position="145"/>
    </location>
</feature>
<feature type="transmembrane region" description="Helical" evidence="6">
    <location>
        <begin position="320"/>
        <end position="338"/>
    </location>
</feature>
<dbReference type="EMBL" id="PDYF01000017">
    <property type="protein sequence ID" value="PHU34617.1"/>
    <property type="molecule type" value="Genomic_DNA"/>
</dbReference>
<dbReference type="PANTHER" id="PTHR37693:SF1">
    <property type="entry name" value="INTEGRAL MEMBRANE PROTEIN"/>
    <property type="match status" value="1"/>
</dbReference>
<protein>
    <recommendedName>
        <fullName evidence="6">Phosphatidylglycerol lysyltransferase</fullName>
        <ecNumber evidence="6">2.3.2.3</ecNumber>
    </recommendedName>
    <alternativeName>
        <fullName evidence="6">Lysylphosphatidylglycerol synthase</fullName>
    </alternativeName>
</protein>
<keyword evidence="6" id="KW-0443">Lipid metabolism</keyword>
<dbReference type="InterPro" id="IPR022791">
    <property type="entry name" value="L-PG_synthase/AglD"/>
</dbReference>
<reference evidence="7 8" key="1">
    <citation type="submission" date="2017-10" db="EMBL/GenBank/DDBJ databases">
        <title>Resolving the taxonomy of Roseburia spp., Eubacterium rectale and Agathobacter spp. through phylogenomic analysis.</title>
        <authorList>
            <person name="Sheridan P.O."/>
            <person name="Walker A.W."/>
            <person name="Duncan S.H."/>
            <person name="Scott K.P."/>
            <person name="Toole P.W.O."/>
            <person name="Luis P."/>
            <person name="Flint H.J."/>
        </authorList>
    </citation>
    <scope>NUCLEOTIDE SEQUENCE [LARGE SCALE GENOMIC DNA]</scope>
    <source>
        <strain evidence="7 8">JK626</strain>
    </source>
</reference>
<feature type="transmembrane region" description="Helical" evidence="6">
    <location>
        <begin position="275"/>
        <end position="298"/>
    </location>
</feature>
<dbReference type="NCBIfam" id="TIGR00374">
    <property type="entry name" value="flippase-like domain"/>
    <property type="match status" value="1"/>
</dbReference>
<comment type="subcellular location">
    <subcellularLocation>
        <location evidence="1 6">Cell membrane</location>
        <topology evidence="1 6">Multi-pass membrane protein</topology>
    </subcellularLocation>
</comment>
<evidence type="ECO:0000256" key="2">
    <source>
        <dbReference type="ARBA" id="ARBA00022475"/>
    </source>
</evidence>
<keyword evidence="3 6" id="KW-0812">Transmembrane</keyword>
<dbReference type="GO" id="GO:0005886">
    <property type="term" value="C:plasma membrane"/>
    <property type="evidence" value="ECO:0007669"/>
    <property type="project" value="UniProtKB-SubCell"/>
</dbReference>
<evidence type="ECO:0000313" key="8">
    <source>
        <dbReference type="Proteomes" id="UP000225889"/>
    </source>
</evidence>
<comment type="caution">
    <text evidence="7">The sequence shown here is derived from an EMBL/GenBank/DDBJ whole genome shotgun (WGS) entry which is preliminary data.</text>
</comment>
<accession>A0A2G3DU98</accession>
<comment type="catalytic activity">
    <reaction evidence="6">
        <text>L-lysyl-tRNA(Lys) + a 1,2-diacyl-sn-glycero-3-phospho-(1'-sn-glycerol) = a 1,2-diacyl-sn-glycero-3-phospho-1'-(3'-O-L-lysyl)-sn-glycerol + tRNA(Lys)</text>
        <dbReference type="Rhea" id="RHEA:10668"/>
        <dbReference type="Rhea" id="RHEA-COMP:9696"/>
        <dbReference type="Rhea" id="RHEA-COMP:9697"/>
        <dbReference type="ChEBI" id="CHEBI:64716"/>
        <dbReference type="ChEBI" id="CHEBI:75792"/>
        <dbReference type="ChEBI" id="CHEBI:78442"/>
        <dbReference type="ChEBI" id="CHEBI:78529"/>
        <dbReference type="EC" id="2.3.2.3"/>
    </reaction>
</comment>
<evidence type="ECO:0000313" key="7">
    <source>
        <dbReference type="EMBL" id="PHU34617.1"/>
    </source>
</evidence>
<keyword evidence="6" id="KW-0808">Transferase</keyword>
<dbReference type="RefSeq" id="WP_099392190.1">
    <property type="nucleotide sequence ID" value="NZ_PDYF01000017.1"/>
</dbReference>
<evidence type="ECO:0000256" key="6">
    <source>
        <dbReference type="RuleBase" id="RU363042"/>
    </source>
</evidence>
<comment type="function">
    <text evidence="6">Catalyzes the transfer of a lysyl group from L-lysyl-tRNA(Lys) to membrane-bound phosphatidylglycerol (PG), which produces lysylphosphatidylglycerol (LPG), a major component of the bacterial membrane with a positive net charge. LPG synthesis contributes to bacterial virulence as it is involved in the resistance mechanism against cationic antimicrobial peptides (CAMP) produces by the host's immune system (defensins, cathelicidins) and by the competing microorganisms.</text>
</comment>
<dbReference type="PANTHER" id="PTHR37693">
    <property type="entry name" value="PHOSPHATIDYLGLYCEROL LYSYLTRANSFERASE"/>
    <property type="match status" value="1"/>
</dbReference>
<comment type="similarity">
    <text evidence="6">Belongs to the LPG synthase family.</text>
</comment>
<dbReference type="GO" id="GO:0046677">
    <property type="term" value="P:response to antibiotic"/>
    <property type="evidence" value="ECO:0007669"/>
    <property type="project" value="UniProtKB-KW"/>
</dbReference>
<evidence type="ECO:0000256" key="1">
    <source>
        <dbReference type="ARBA" id="ARBA00004651"/>
    </source>
</evidence>
<dbReference type="Proteomes" id="UP000225889">
    <property type="component" value="Unassembled WGS sequence"/>
</dbReference>
<feature type="transmembrane region" description="Helical" evidence="6">
    <location>
        <begin position="49"/>
        <end position="72"/>
    </location>
</feature>
<reference evidence="7 8" key="2">
    <citation type="submission" date="2017-10" db="EMBL/GenBank/DDBJ databases">
        <authorList>
            <person name="Banno H."/>
            <person name="Chua N.-H."/>
        </authorList>
    </citation>
    <scope>NUCLEOTIDE SEQUENCE [LARGE SCALE GENOMIC DNA]</scope>
    <source>
        <strain evidence="7 8">JK626</strain>
    </source>
</reference>
<evidence type="ECO:0000256" key="5">
    <source>
        <dbReference type="ARBA" id="ARBA00023136"/>
    </source>
</evidence>